<dbReference type="OrthoDB" id="998058at2759"/>
<dbReference type="InterPro" id="IPR056924">
    <property type="entry name" value="SH3_Tf2-1"/>
</dbReference>
<accession>A0A5B6WYU9</accession>
<dbReference type="EMBL" id="SMMG02000001">
    <property type="protein sequence ID" value="KAA3486556.1"/>
    <property type="molecule type" value="Genomic_DNA"/>
</dbReference>
<keyword evidence="3" id="KW-1185">Reference proteome</keyword>
<reference evidence="2" key="1">
    <citation type="submission" date="2019-08" db="EMBL/GenBank/DDBJ databases">
        <authorList>
            <person name="Liu F."/>
        </authorList>
    </citation>
    <scope>NUCLEOTIDE SEQUENCE [LARGE SCALE GENOMIC DNA]</scope>
    <source>
        <strain evidence="2">PA1801</strain>
        <tissue evidence="2">Leaf</tissue>
    </source>
</reference>
<feature type="domain" description="Tf2-1-like SH3-like" evidence="1">
    <location>
        <begin position="73"/>
        <end position="113"/>
    </location>
</feature>
<dbReference type="PANTHER" id="PTHR46148">
    <property type="entry name" value="CHROMO DOMAIN-CONTAINING PROTEIN"/>
    <property type="match status" value="1"/>
</dbReference>
<sequence length="175" mass="20284">MSIKMAPDKALYGHKCRTSLYWTKLSKKKIHGVELIRETEEKVKIICDSLKVASDRQKSYVDLKRKEIEFQVGDRVFLKMSSWKKGIRFGRKGKLSSRFIGPYEIVERIGPIASDPSHVISPVDVEMQTDLTYSEEPIKISACEIKELRNKHIALVKVLWHKHGIEEATWEAMRK</sequence>
<dbReference type="AlphaFoldDB" id="A0A5B6WYU9"/>
<comment type="caution">
    <text evidence="2">The sequence shown here is derived from an EMBL/GenBank/DDBJ whole genome shotgun (WGS) entry which is preliminary data.</text>
</comment>
<dbReference type="Pfam" id="PF24626">
    <property type="entry name" value="SH3_Tf2-1"/>
    <property type="match status" value="1"/>
</dbReference>
<dbReference type="PANTHER" id="PTHR46148:SF44">
    <property type="entry name" value="GAG-POL POLYPROTEIN"/>
    <property type="match status" value="1"/>
</dbReference>
<evidence type="ECO:0000313" key="3">
    <source>
        <dbReference type="Proteomes" id="UP000325315"/>
    </source>
</evidence>
<gene>
    <name evidence="2" type="ORF">EPI10_030455</name>
</gene>
<protein>
    <submittedName>
        <fullName evidence="2">DNA/RNA polymerase superfamily protein</fullName>
    </submittedName>
</protein>
<evidence type="ECO:0000259" key="1">
    <source>
        <dbReference type="Pfam" id="PF24626"/>
    </source>
</evidence>
<proteinExistence type="predicted"/>
<name>A0A5B6WYU9_9ROSI</name>
<dbReference type="Proteomes" id="UP000325315">
    <property type="component" value="Unassembled WGS sequence"/>
</dbReference>
<organism evidence="2 3">
    <name type="scientific">Gossypium australe</name>
    <dbReference type="NCBI Taxonomy" id="47621"/>
    <lineage>
        <taxon>Eukaryota</taxon>
        <taxon>Viridiplantae</taxon>
        <taxon>Streptophyta</taxon>
        <taxon>Embryophyta</taxon>
        <taxon>Tracheophyta</taxon>
        <taxon>Spermatophyta</taxon>
        <taxon>Magnoliopsida</taxon>
        <taxon>eudicotyledons</taxon>
        <taxon>Gunneridae</taxon>
        <taxon>Pentapetalae</taxon>
        <taxon>rosids</taxon>
        <taxon>malvids</taxon>
        <taxon>Malvales</taxon>
        <taxon>Malvaceae</taxon>
        <taxon>Malvoideae</taxon>
        <taxon>Gossypium</taxon>
    </lineage>
</organism>
<evidence type="ECO:0000313" key="2">
    <source>
        <dbReference type="EMBL" id="KAA3486556.1"/>
    </source>
</evidence>